<protein>
    <recommendedName>
        <fullName evidence="1">Probable queuosine precursor transporter</fullName>
        <shortName evidence="1">Q precursor transporter</shortName>
    </recommendedName>
</protein>
<evidence type="ECO:0000313" key="2">
    <source>
        <dbReference type="EMBL" id="KJF44211.1"/>
    </source>
</evidence>
<reference evidence="2 3" key="1">
    <citation type="submission" date="2014-09" db="EMBL/GenBank/DDBJ databases">
        <title>Draft Genome Sequence of Draconibacterium sp. JN14CK-3.</title>
        <authorList>
            <person name="Dong C."/>
            <person name="Lai Q."/>
            <person name="Shao Z."/>
        </authorList>
    </citation>
    <scope>NUCLEOTIDE SEQUENCE [LARGE SCALE GENOMIC DNA]</scope>
    <source>
        <strain evidence="2 3">JN14CK-3</strain>
    </source>
</reference>
<comment type="function">
    <text evidence="1">Involved in the import of queuosine (Q) precursors, required for Q precursor salvage.</text>
</comment>
<name>A0A0D8JCI1_9BACT</name>
<comment type="subcellular location">
    <subcellularLocation>
        <location evidence="1">Cell membrane</location>
        <topology evidence="1">Multi-pass membrane protein</topology>
    </subcellularLocation>
</comment>
<keyword evidence="3" id="KW-1185">Reference proteome</keyword>
<dbReference type="GO" id="GO:0005886">
    <property type="term" value="C:plasma membrane"/>
    <property type="evidence" value="ECO:0007669"/>
    <property type="project" value="UniProtKB-SubCell"/>
</dbReference>
<dbReference type="PANTHER" id="PTHR34300">
    <property type="entry name" value="QUEUOSINE PRECURSOR TRANSPORTER-RELATED"/>
    <property type="match status" value="1"/>
</dbReference>
<keyword evidence="1" id="KW-0472">Membrane</keyword>
<comment type="similarity">
    <text evidence="1">Belongs to the vitamin uptake transporter (VUT/ECF) (TC 2.A.88) family. Q precursor transporter subfamily.</text>
</comment>
<dbReference type="EMBL" id="JRHC01000001">
    <property type="protein sequence ID" value="KJF44211.1"/>
    <property type="molecule type" value="Genomic_DNA"/>
</dbReference>
<keyword evidence="1" id="KW-1133">Transmembrane helix</keyword>
<feature type="transmembrane region" description="Helical" evidence="1">
    <location>
        <begin position="37"/>
        <end position="59"/>
    </location>
</feature>
<dbReference type="Proteomes" id="UP000032544">
    <property type="component" value="Unassembled WGS sequence"/>
</dbReference>
<dbReference type="InterPro" id="IPR003744">
    <property type="entry name" value="YhhQ"/>
</dbReference>
<evidence type="ECO:0000313" key="3">
    <source>
        <dbReference type="Proteomes" id="UP000032544"/>
    </source>
</evidence>
<dbReference type="RefSeq" id="WP_045025774.1">
    <property type="nucleotide sequence ID" value="NZ_JRHC01000001.1"/>
</dbReference>
<feature type="transmembrane region" description="Helical" evidence="1">
    <location>
        <begin position="141"/>
        <end position="168"/>
    </location>
</feature>
<evidence type="ECO:0000256" key="1">
    <source>
        <dbReference type="HAMAP-Rule" id="MF_02088"/>
    </source>
</evidence>
<dbReference type="HAMAP" id="MF_02088">
    <property type="entry name" value="Q_prec_transport"/>
    <property type="match status" value="1"/>
</dbReference>
<dbReference type="NCBIfam" id="TIGR00697">
    <property type="entry name" value="queuosine precursor transporter"/>
    <property type="match status" value="1"/>
</dbReference>
<organism evidence="2 3">
    <name type="scientific">Draconibacterium sediminis</name>
    <dbReference type="NCBI Taxonomy" id="1544798"/>
    <lineage>
        <taxon>Bacteria</taxon>
        <taxon>Pseudomonadati</taxon>
        <taxon>Bacteroidota</taxon>
        <taxon>Bacteroidia</taxon>
        <taxon>Marinilabiliales</taxon>
        <taxon>Prolixibacteraceae</taxon>
        <taxon>Draconibacterium</taxon>
    </lineage>
</organism>
<keyword evidence="1" id="KW-0813">Transport</keyword>
<dbReference type="AlphaFoldDB" id="A0A0D8JCI1"/>
<proteinExistence type="inferred from homology"/>
<accession>A0A0D8JCI1</accession>
<dbReference type="STRING" id="1544798.LH29_01405"/>
<dbReference type="Pfam" id="PF02592">
    <property type="entry name" value="Vut_1"/>
    <property type="match status" value="1"/>
</dbReference>
<feature type="transmembrane region" description="Helical" evidence="1">
    <location>
        <begin position="174"/>
        <end position="200"/>
    </location>
</feature>
<feature type="transmembrane region" description="Helical" evidence="1">
    <location>
        <begin position="66"/>
        <end position="90"/>
    </location>
</feature>
<dbReference type="PANTHER" id="PTHR34300:SF2">
    <property type="entry name" value="QUEUOSINE PRECURSOR TRANSPORTER-RELATED"/>
    <property type="match status" value="1"/>
</dbReference>
<feature type="transmembrane region" description="Helical" evidence="1">
    <location>
        <begin position="110"/>
        <end position="129"/>
    </location>
</feature>
<keyword evidence="1" id="KW-0812">Transmembrane</keyword>
<keyword evidence="1" id="KW-1003">Cell membrane</keyword>
<comment type="caution">
    <text evidence="2">The sequence shown here is derived from an EMBL/GenBank/DDBJ whole genome shotgun (WGS) entry which is preliminary data.</text>
</comment>
<gene>
    <name evidence="2" type="ORF">LH29_01405</name>
</gene>
<sequence length="230" mass="25136">MKNKVSVLFMLAGILFATCLLISNILASKIMMIGPWSAPAGVLIFPLAYIINDVLVEVWGYQKTRLIIWAGFGVNVLAVIFFTLAISVNAAPFWENQNAFATVLGSTPRIVAASMLAYLMGSFLNAYVMSKFKVLTKGKGFSLRAVVSTLAGEGADSAIFITIAFAGIFPVNALLTMIVTQAIIKTVYEIAVLPLTIWVVGKVKKVEGIDTYDYHVSYNPFKLKFEGLRY</sequence>
<dbReference type="OrthoDB" id="9805479at2"/>
<dbReference type="GO" id="GO:0022857">
    <property type="term" value="F:transmembrane transporter activity"/>
    <property type="evidence" value="ECO:0007669"/>
    <property type="project" value="UniProtKB-UniRule"/>
</dbReference>